<keyword evidence="2" id="KW-1133">Transmembrane helix</keyword>
<feature type="region of interest" description="Disordered" evidence="1">
    <location>
        <begin position="136"/>
        <end position="173"/>
    </location>
</feature>
<evidence type="ECO:0000256" key="2">
    <source>
        <dbReference type="SAM" id="Phobius"/>
    </source>
</evidence>
<keyword evidence="2" id="KW-0812">Transmembrane</keyword>
<protein>
    <submittedName>
        <fullName evidence="3">MI domain-containing protein</fullName>
    </submittedName>
</protein>
<sequence>MASAFDIWGVVASVIGLLSLFQFIAAVGKSRLPREFLRTFNLTLEETEGLLRSVEEEGLFADDGGQYLVSAKMKLAQICQDARCLQGDAFTAQTLKEEVVQWWRGLSKEISMCCAGLKALRAQISTTSNERRRALAQRRTTCTTSDVDEPLSVSSNRVAVPEVPSGPNEVTVEDDCKAEHGPFEEAKEIVPAGNGEDRSPTALPPTGTHDPSHPLPDSAGTLPSYRRQNSLPPYSSTPPLSTTIFTRCTITSADDARTTRKLVRAYRRSLVVHNVPWNLQGTQHRLRGTSAAGSAMAFVRPSNAPRHWKLLEGEVEIQTPPIRDV</sequence>
<dbReference type="AlphaFoldDB" id="A0A5K1K6R2"/>
<keyword evidence="2" id="KW-0472">Membrane</keyword>
<proteinExistence type="predicted"/>
<dbReference type="EMBL" id="LR729398">
    <property type="protein sequence ID" value="VWP01469.1"/>
    <property type="molecule type" value="Genomic_DNA"/>
</dbReference>
<reference evidence="3" key="1">
    <citation type="submission" date="2019-10" db="EMBL/GenBank/DDBJ databases">
        <authorList>
            <person name="Nor Muhammad N."/>
        </authorList>
    </citation>
    <scope>NUCLEOTIDE SEQUENCE</scope>
</reference>
<feature type="transmembrane region" description="Helical" evidence="2">
    <location>
        <begin position="6"/>
        <end position="28"/>
    </location>
</feature>
<evidence type="ECO:0000313" key="3">
    <source>
        <dbReference type="EMBL" id="VWP01469.1"/>
    </source>
</evidence>
<evidence type="ECO:0000256" key="1">
    <source>
        <dbReference type="SAM" id="MobiDB-lite"/>
    </source>
</evidence>
<feature type="region of interest" description="Disordered" evidence="1">
    <location>
        <begin position="187"/>
        <end position="241"/>
    </location>
</feature>
<name>A0A5K1K6R2_9APHY</name>
<feature type="compositionally biased region" description="Low complexity" evidence="1">
    <location>
        <begin position="230"/>
        <end position="241"/>
    </location>
</feature>
<organism evidence="3">
    <name type="scientific">Ganoderma boninense</name>
    <dbReference type="NCBI Taxonomy" id="34458"/>
    <lineage>
        <taxon>Eukaryota</taxon>
        <taxon>Fungi</taxon>
        <taxon>Dikarya</taxon>
        <taxon>Basidiomycota</taxon>
        <taxon>Agaricomycotina</taxon>
        <taxon>Agaricomycetes</taxon>
        <taxon>Polyporales</taxon>
        <taxon>Polyporaceae</taxon>
        <taxon>Ganoderma</taxon>
    </lineage>
</organism>
<accession>A0A5K1K6R2</accession>
<gene>
    <name evidence="3" type="primary">I1RST1</name>
</gene>